<keyword evidence="3" id="KW-1185">Reference proteome</keyword>
<feature type="region of interest" description="Disordered" evidence="1">
    <location>
        <begin position="1"/>
        <end position="26"/>
    </location>
</feature>
<protein>
    <recommendedName>
        <fullName evidence="4">EcsC family protein</fullName>
    </recommendedName>
</protein>
<proteinExistence type="predicted"/>
<evidence type="ECO:0000256" key="1">
    <source>
        <dbReference type="SAM" id="MobiDB-lite"/>
    </source>
</evidence>
<feature type="compositionally biased region" description="Acidic residues" evidence="1">
    <location>
        <begin position="1"/>
        <end position="11"/>
    </location>
</feature>
<comment type="caution">
    <text evidence="2">The sequence shown here is derived from an EMBL/GenBank/DDBJ whole genome shotgun (WGS) entry which is preliminary data.</text>
</comment>
<dbReference type="EMBL" id="JBEYBF010000012">
    <property type="protein sequence ID" value="MEU1953990.1"/>
    <property type="molecule type" value="Genomic_DNA"/>
</dbReference>
<dbReference type="RefSeq" id="WP_356959115.1">
    <property type="nucleotide sequence ID" value="NZ_JBEYBD010000023.1"/>
</dbReference>
<evidence type="ECO:0000313" key="3">
    <source>
        <dbReference type="Proteomes" id="UP001550628"/>
    </source>
</evidence>
<dbReference type="Proteomes" id="UP001550628">
    <property type="component" value="Unassembled WGS sequence"/>
</dbReference>
<organism evidence="2 3">
    <name type="scientific">Nocardia rhamnosiphila</name>
    <dbReference type="NCBI Taxonomy" id="426716"/>
    <lineage>
        <taxon>Bacteria</taxon>
        <taxon>Bacillati</taxon>
        <taxon>Actinomycetota</taxon>
        <taxon>Actinomycetes</taxon>
        <taxon>Mycobacteriales</taxon>
        <taxon>Nocardiaceae</taxon>
        <taxon>Nocardia</taxon>
    </lineage>
</organism>
<reference evidence="2 3" key="1">
    <citation type="submission" date="2024-06" db="EMBL/GenBank/DDBJ databases">
        <title>The Natural Products Discovery Center: Release of the First 8490 Sequenced Strains for Exploring Actinobacteria Biosynthetic Diversity.</title>
        <authorList>
            <person name="Kalkreuter E."/>
            <person name="Kautsar S.A."/>
            <person name="Yang D."/>
            <person name="Bader C.D."/>
            <person name="Teijaro C.N."/>
            <person name="Fluegel L."/>
            <person name="Davis C.M."/>
            <person name="Simpson J.R."/>
            <person name="Lauterbach L."/>
            <person name="Steele A.D."/>
            <person name="Gui C."/>
            <person name="Meng S."/>
            <person name="Li G."/>
            <person name="Viehrig K."/>
            <person name="Ye F."/>
            <person name="Su P."/>
            <person name="Kiefer A.F."/>
            <person name="Nichols A."/>
            <person name="Cepeda A.J."/>
            <person name="Yan W."/>
            <person name="Fan B."/>
            <person name="Jiang Y."/>
            <person name="Adhikari A."/>
            <person name="Zheng C.-J."/>
            <person name="Schuster L."/>
            <person name="Cowan T.M."/>
            <person name="Smanski M.J."/>
            <person name="Chevrette M.G."/>
            <person name="De Carvalho L.P.S."/>
            <person name="Shen B."/>
        </authorList>
    </citation>
    <scope>NUCLEOTIDE SEQUENCE [LARGE SCALE GENOMIC DNA]</scope>
    <source>
        <strain evidence="2 3">NPDC019708</strain>
    </source>
</reference>
<gene>
    <name evidence="2" type="ORF">ABZ510_19255</name>
</gene>
<accession>A0ABV2WSY2</accession>
<sequence>MTEAFQDEEPENNGGSADAGTDSKKSSNTMALFDKALVAAGKLVDSRVERLRRRHPEDTNEQLLKRLETTFMSSVTATGAATGGAAAVPGAGTAAALAMTGGDFSWFMTAAAAHVLSAVRVYGFDIADLEHQKAIVLTVLAGGSGSTIFGKAAGRTGSHLGKLLANSVPTKTIRSVNRVLGHNFVTRYGTRQGVLVLGRAAPFGIGVVIGAGGNLLMAQSVIKATRLAVRPAA</sequence>
<evidence type="ECO:0000313" key="2">
    <source>
        <dbReference type="EMBL" id="MEU1953990.1"/>
    </source>
</evidence>
<name>A0ABV2WSY2_9NOCA</name>
<evidence type="ECO:0008006" key="4">
    <source>
        <dbReference type="Google" id="ProtNLM"/>
    </source>
</evidence>